<dbReference type="Gene3D" id="3.20.20.10">
    <property type="entry name" value="Alanine racemase"/>
    <property type="match status" value="1"/>
</dbReference>
<comment type="cofactor">
    <cofactor evidence="1">
        <name>pyridoxal 5'-phosphate</name>
        <dbReference type="ChEBI" id="CHEBI:597326"/>
    </cofactor>
</comment>
<protein>
    <submittedName>
        <fullName evidence="4">Decarboxylase</fullName>
    </submittedName>
</protein>
<keyword evidence="2" id="KW-0663">Pyridoxal phosphate</keyword>
<dbReference type="InterPro" id="IPR002985">
    <property type="entry name" value="Arg_decrbxlase"/>
</dbReference>
<proteinExistence type="predicted"/>
<dbReference type="RefSeq" id="WP_345053925.1">
    <property type="nucleotide sequence ID" value="NZ_BAABDK010000016.1"/>
</dbReference>
<dbReference type="Pfam" id="PF02784">
    <property type="entry name" value="Orn_Arg_deC_N"/>
    <property type="match status" value="1"/>
</dbReference>
<dbReference type="InterPro" id="IPR022644">
    <property type="entry name" value="De-COase2_N"/>
</dbReference>
<evidence type="ECO:0000256" key="1">
    <source>
        <dbReference type="ARBA" id="ARBA00001933"/>
    </source>
</evidence>
<dbReference type="Gene3D" id="2.40.37.10">
    <property type="entry name" value="Lyase, Ornithine Decarboxylase, Chain A, domain 1"/>
    <property type="match status" value="1"/>
</dbReference>
<organism evidence="4 5">
    <name type="scientific">Hymenobacter glaciei</name>
    <dbReference type="NCBI Taxonomy" id="877209"/>
    <lineage>
        <taxon>Bacteria</taxon>
        <taxon>Pseudomonadati</taxon>
        <taxon>Bacteroidota</taxon>
        <taxon>Cytophagia</taxon>
        <taxon>Cytophagales</taxon>
        <taxon>Hymenobacteraceae</taxon>
        <taxon>Hymenobacter</taxon>
    </lineage>
</organism>
<dbReference type="SUPFAM" id="SSF50621">
    <property type="entry name" value="Alanine racemase C-terminal domain-like"/>
    <property type="match status" value="1"/>
</dbReference>
<reference evidence="5" key="1">
    <citation type="journal article" date="2019" name="Int. J. Syst. Evol. Microbiol.">
        <title>The Global Catalogue of Microorganisms (GCM) 10K type strain sequencing project: providing services to taxonomists for standard genome sequencing and annotation.</title>
        <authorList>
            <consortium name="The Broad Institute Genomics Platform"/>
            <consortium name="The Broad Institute Genome Sequencing Center for Infectious Disease"/>
            <person name="Wu L."/>
            <person name="Ma J."/>
        </authorList>
    </citation>
    <scope>NUCLEOTIDE SEQUENCE [LARGE SCALE GENOMIC DNA]</scope>
    <source>
        <strain evidence="5">JCM 17225</strain>
    </source>
</reference>
<keyword evidence="5" id="KW-1185">Reference proteome</keyword>
<dbReference type="EMBL" id="BAABDK010000016">
    <property type="protein sequence ID" value="GAA4036074.1"/>
    <property type="molecule type" value="Genomic_DNA"/>
</dbReference>
<evidence type="ECO:0000313" key="4">
    <source>
        <dbReference type="EMBL" id="GAA4036074.1"/>
    </source>
</evidence>
<comment type="caution">
    <text evidence="4">The sequence shown here is derived from an EMBL/GenBank/DDBJ whole genome shotgun (WGS) entry which is preliminary data.</text>
</comment>
<dbReference type="InterPro" id="IPR009006">
    <property type="entry name" value="Ala_racemase/Decarboxylase_C"/>
</dbReference>
<gene>
    <name evidence="4" type="ORF">GCM10022409_21250</name>
</gene>
<dbReference type="SUPFAM" id="SSF51419">
    <property type="entry name" value="PLP-binding barrel"/>
    <property type="match status" value="1"/>
</dbReference>
<feature type="domain" description="Orn/DAP/Arg decarboxylase 2 N-terminal" evidence="3">
    <location>
        <begin position="75"/>
        <end position="310"/>
    </location>
</feature>
<dbReference type="Proteomes" id="UP001501469">
    <property type="component" value="Unassembled WGS sequence"/>
</dbReference>
<dbReference type="PANTHER" id="PTHR43295:SF9">
    <property type="entry name" value="BIOSYNTHETIC ARGININE DECARBOXYLASE"/>
    <property type="match status" value="1"/>
</dbReference>
<evidence type="ECO:0000259" key="3">
    <source>
        <dbReference type="Pfam" id="PF02784"/>
    </source>
</evidence>
<evidence type="ECO:0000313" key="5">
    <source>
        <dbReference type="Proteomes" id="UP001501469"/>
    </source>
</evidence>
<accession>A0ABP7U4S0</accession>
<evidence type="ECO:0000256" key="2">
    <source>
        <dbReference type="ARBA" id="ARBA00022898"/>
    </source>
</evidence>
<name>A0ABP7U4S0_9BACT</name>
<sequence>MDTYQDLISQTFDFPTADFTVQDHELQFHGIDLMALVEKYGTPMRLTYLPKISSQIQRAKKWFADGIAETGYTGTYSYAYCTKSSHFRFVLEEALKNDIHLETSSWFDISIIRNLHAQGKVDKQKHIICNGFKPDAYKKEIADLINDGFVNCMPIIDSPNEIEYYHDHVRENVNMGMRLASDEEPRFQFYTSRLGVRYADAIPIYEQRIKDDPRFTLTMLHYFISTGIKDTSYYWSELSRFVHKYCELRKVCPTLTTIDIGGGLPIQTSIQPDYDYPYMVAEILRTIQRICKEEGVPEPHIFTEFGIFTVGESGATIYSILDEKLQNDKELWYMIDGSFITNLPDTWALNQRFIMLALNGWNKSYKKIQLGGLTCDSQDYYNSEKHIYQTFLPERNQRSASAKQQDAQPLYVGFFHTGAYQESLSGYGGIKHCLIPAPQHIILDRAEDGTLTDTVFAPQQEAGSMMRILGYE</sequence>
<dbReference type="InterPro" id="IPR029066">
    <property type="entry name" value="PLP-binding_barrel"/>
</dbReference>
<dbReference type="PANTHER" id="PTHR43295">
    <property type="entry name" value="ARGININE DECARBOXYLASE"/>
    <property type="match status" value="1"/>
</dbReference>